<evidence type="ECO:0000313" key="2">
    <source>
        <dbReference type="EMBL" id="OSM04454.1"/>
    </source>
</evidence>
<sequence>MDGQVMVSVWVLHAHVEVSESVVLGDGGKTFHPFIEQYRTGLLPLDMKDVGLLWSYGKADIRSLADTPEGDRQKLKRFHIPGLEGDDETGLPMTPADVRLSGEEVRQFEKRHHIEAEEPNISPTQFPSHPSDADRPYTGRHGVSNRHRDRAEAVARTLWAQNPKIPCKEMIKSTAIVDIACEGKGYAAKTLRNWLAPFQPGQ</sequence>
<keyword evidence="3" id="KW-1185">Reference proteome</keyword>
<protein>
    <submittedName>
        <fullName evidence="2">Uncharacterized protein</fullName>
    </submittedName>
</protein>
<name>A0A1Y2K600_9PROT</name>
<accession>A0A1Y2K600</accession>
<evidence type="ECO:0000313" key="3">
    <source>
        <dbReference type="Proteomes" id="UP000194003"/>
    </source>
</evidence>
<feature type="region of interest" description="Disordered" evidence="1">
    <location>
        <begin position="113"/>
        <end position="149"/>
    </location>
</feature>
<evidence type="ECO:0000256" key="1">
    <source>
        <dbReference type="SAM" id="MobiDB-lite"/>
    </source>
</evidence>
<reference evidence="2 3" key="1">
    <citation type="journal article" date="2016" name="BMC Genomics">
        <title>Combined genomic and structural analyses of a cultured magnetotactic bacterium reveals its niche adaptation to a dynamic environment.</title>
        <authorList>
            <person name="Araujo A.C."/>
            <person name="Morillo V."/>
            <person name="Cypriano J."/>
            <person name="Teixeira L.C."/>
            <person name="Leao P."/>
            <person name="Lyra S."/>
            <person name="Almeida L.G."/>
            <person name="Bazylinski D.A."/>
            <person name="Vasconcellos A.T."/>
            <person name="Abreu F."/>
            <person name="Lins U."/>
        </authorList>
    </citation>
    <scope>NUCLEOTIDE SEQUENCE [LARGE SCALE GENOMIC DNA]</scope>
    <source>
        <strain evidence="2 3">IT-1</strain>
    </source>
</reference>
<dbReference type="AlphaFoldDB" id="A0A1Y2K600"/>
<dbReference type="Proteomes" id="UP000194003">
    <property type="component" value="Unassembled WGS sequence"/>
</dbReference>
<proteinExistence type="predicted"/>
<dbReference type="EMBL" id="LVJN01000019">
    <property type="protein sequence ID" value="OSM04454.1"/>
    <property type="molecule type" value="Genomic_DNA"/>
</dbReference>
<comment type="caution">
    <text evidence="2">The sequence shown here is derived from an EMBL/GenBank/DDBJ whole genome shotgun (WGS) entry which is preliminary data.</text>
</comment>
<organism evidence="2 3">
    <name type="scientific">Magnetofaba australis IT-1</name>
    <dbReference type="NCBI Taxonomy" id="1434232"/>
    <lineage>
        <taxon>Bacteria</taxon>
        <taxon>Pseudomonadati</taxon>
        <taxon>Pseudomonadota</taxon>
        <taxon>Magnetococcia</taxon>
        <taxon>Magnetococcales</taxon>
        <taxon>Magnetococcaceae</taxon>
        <taxon>Magnetofaba</taxon>
    </lineage>
</organism>
<gene>
    <name evidence="2" type="ORF">MAIT1_04367</name>
</gene>